<dbReference type="Proteomes" id="UP000306223">
    <property type="component" value="Unassembled WGS sequence"/>
</dbReference>
<accession>A0A4U0RC98</accession>
<protein>
    <submittedName>
        <fullName evidence="7">Recombinase family protein</fullName>
    </submittedName>
</protein>
<dbReference type="PANTHER" id="PTHR30461">
    <property type="entry name" value="DNA-INVERTASE FROM LAMBDOID PROPHAGE"/>
    <property type="match status" value="1"/>
</dbReference>
<dbReference type="InterPro" id="IPR036162">
    <property type="entry name" value="Resolvase-like_N_sf"/>
</dbReference>
<keyword evidence="8" id="KW-1185">Reference proteome</keyword>
<dbReference type="CDD" id="cd00338">
    <property type="entry name" value="Ser_Recombinase"/>
    <property type="match status" value="1"/>
</dbReference>
<dbReference type="OrthoDB" id="2290206at2"/>
<gene>
    <name evidence="7" type="ORF">FA740_05130</name>
</gene>
<dbReference type="PROSITE" id="PS51736">
    <property type="entry name" value="RECOMBINASES_3"/>
    <property type="match status" value="1"/>
</dbReference>
<feature type="active site" description="O-(5'-phospho-DNA)-serine intermediate" evidence="4 5">
    <location>
        <position position="13"/>
    </location>
</feature>
<dbReference type="Gene3D" id="3.40.50.1390">
    <property type="entry name" value="Resolvase, N-terminal catalytic domain"/>
    <property type="match status" value="1"/>
</dbReference>
<evidence type="ECO:0000256" key="4">
    <source>
        <dbReference type="PIRSR" id="PIRSR606118-50"/>
    </source>
</evidence>
<evidence type="ECO:0000313" key="8">
    <source>
        <dbReference type="Proteomes" id="UP000306223"/>
    </source>
</evidence>
<comment type="caution">
    <text evidence="7">The sequence shown here is derived from an EMBL/GenBank/DDBJ whole genome shotgun (WGS) entry which is preliminary data.</text>
</comment>
<feature type="domain" description="Resolvase/invertase-type recombinase catalytic" evidence="6">
    <location>
        <begin position="5"/>
        <end position="141"/>
    </location>
</feature>
<dbReference type="AlphaFoldDB" id="A0A4U0RC98"/>
<reference evidence="7 8" key="1">
    <citation type="submission" date="2019-04" db="EMBL/GenBank/DDBJ databases">
        <authorList>
            <person name="Li J."/>
        </authorList>
    </citation>
    <scope>NUCLEOTIDE SEQUENCE [LARGE SCALE GENOMIC DNA]</scope>
    <source>
        <strain evidence="7 8">CCTCC AB2016182</strain>
    </source>
</reference>
<keyword evidence="2" id="KW-0238">DNA-binding</keyword>
<sequence length="232" mass="25054">MGKIRFVSYLRVSTDRQGRSGLGLDAQRQAVADYLNGGSWKLVQEVIEVESGGKNDRPQLQAAIEKCRAYGAKLVVAKIDRLTRDAAFLLNLRDAGIDFVAADMPDANRLTVGIMALVAEQEREAISQRTKAALAAAKAKGTQLGPYRDGRFVGRIGTKEDAQRATQGRTRRADAFARDIQPALLDADPESTASLSAIARCFNDKGVPTPSGRGTWTPMAVARLKVRLAVKG</sequence>
<evidence type="ECO:0000259" key="6">
    <source>
        <dbReference type="PROSITE" id="PS51736"/>
    </source>
</evidence>
<dbReference type="Pfam" id="PF00239">
    <property type="entry name" value="Resolvase"/>
    <property type="match status" value="1"/>
</dbReference>
<dbReference type="InterPro" id="IPR006118">
    <property type="entry name" value="Recombinase_CS"/>
</dbReference>
<proteinExistence type="predicted"/>
<evidence type="ECO:0000256" key="5">
    <source>
        <dbReference type="PROSITE-ProRule" id="PRU10137"/>
    </source>
</evidence>
<dbReference type="GO" id="GO:0003677">
    <property type="term" value="F:DNA binding"/>
    <property type="evidence" value="ECO:0007669"/>
    <property type="project" value="UniProtKB-KW"/>
</dbReference>
<dbReference type="SMART" id="SM00857">
    <property type="entry name" value="Resolvase"/>
    <property type="match status" value="1"/>
</dbReference>
<dbReference type="RefSeq" id="WP_136855709.1">
    <property type="nucleotide sequence ID" value="NZ_SUNH01000007.1"/>
</dbReference>
<dbReference type="PANTHER" id="PTHR30461:SF2">
    <property type="entry name" value="SERINE RECOMBINASE PINE-RELATED"/>
    <property type="match status" value="1"/>
</dbReference>
<dbReference type="InterPro" id="IPR006119">
    <property type="entry name" value="Resolv_N"/>
</dbReference>
<evidence type="ECO:0000256" key="3">
    <source>
        <dbReference type="ARBA" id="ARBA00023172"/>
    </source>
</evidence>
<dbReference type="SUPFAM" id="SSF53041">
    <property type="entry name" value="Resolvase-like"/>
    <property type="match status" value="1"/>
</dbReference>
<evidence type="ECO:0000313" key="7">
    <source>
        <dbReference type="EMBL" id="TJZ85784.1"/>
    </source>
</evidence>
<dbReference type="GO" id="GO:0000150">
    <property type="term" value="F:DNA strand exchange activity"/>
    <property type="evidence" value="ECO:0007669"/>
    <property type="project" value="InterPro"/>
</dbReference>
<keyword evidence="3" id="KW-0233">DNA recombination</keyword>
<evidence type="ECO:0000256" key="2">
    <source>
        <dbReference type="ARBA" id="ARBA00023125"/>
    </source>
</evidence>
<dbReference type="EMBL" id="SUNH01000007">
    <property type="protein sequence ID" value="TJZ85784.1"/>
    <property type="molecule type" value="Genomic_DNA"/>
</dbReference>
<evidence type="ECO:0000256" key="1">
    <source>
        <dbReference type="ARBA" id="ARBA00022908"/>
    </source>
</evidence>
<keyword evidence="1" id="KW-0229">DNA integration</keyword>
<dbReference type="GO" id="GO:0015074">
    <property type="term" value="P:DNA integration"/>
    <property type="evidence" value="ECO:0007669"/>
    <property type="project" value="UniProtKB-KW"/>
</dbReference>
<dbReference type="PROSITE" id="PS00397">
    <property type="entry name" value="RECOMBINASES_1"/>
    <property type="match status" value="1"/>
</dbReference>
<name>A0A4U0RC98_9RHOB</name>
<dbReference type="InterPro" id="IPR050639">
    <property type="entry name" value="SSR_resolvase"/>
</dbReference>
<organism evidence="7 8">
    <name type="scientific">Paracoccus hibiscisoli</name>
    <dbReference type="NCBI Taxonomy" id="2023261"/>
    <lineage>
        <taxon>Bacteria</taxon>
        <taxon>Pseudomonadati</taxon>
        <taxon>Pseudomonadota</taxon>
        <taxon>Alphaproteobacteria</taxon>
        <taxon>Rhodobacterales</taxon>
        <taxon>Paracoccaceae</taxon>
        <taxon>Paracoccus</taxon>
    </lineage>
</organism>